<protein>
    <submittedName>
        <fullName evidence="2">ADP-ribosylglycohydrolase</fullName>
    </submittedName>
</protein>
<keyword evidence="1" id="KW-0460">Magnesium</keyword>
<evidence type="ECO:0000256" key="1">
    <source>
        <dbReference type="PIRSR" id="PIRSR605502-1"/>
    </source>
</evidence>
<dbReference type="GO" id="GO:0016787">
    <property type="term" value="F:hydrolase activity"/>
    <property type="evidence" value="ECO:0007669"/>
    <property type="project" value="UniProtKB-KW"/>
</dbReference>
<comment type="cofactor">
    <cofactor evidence="1">
        <name>Mg(2+)</name>
        <dbReference type="ChEBI" id="CHEBI:18420"/>
    </cofactor>
    <text evidence="1">Binds 2 magnesium ions per subunit.</text>
</comment>
<gene>
    <name evidence="2" type="ORF">ERS852420_02262</name>
</gene>
<accession>A0A173TLJ5</accession>
<dbReference type="Pfam" id="PF03747">
    <property type="entry name" value="ADP_ribosyl_GH"/>
    <property type="match status" value="1"/>
</dbReference>
<dbReference type="SUPFAM" id="SSF101478">
    <property type="entry name" value="ADP-ribosylglycohydrolase"/>
    <property type="match status" value="1"/>
</dbReference>
<name>A0A173TLJ5_9FIRM</name>
<sequence>MERCERYDAITCGVYGCMMHTAFCDKSHSQEVFDNMKNDLQAIIAFLESKDFEDAVRNAVSLGGDTDTLGAITGSIAERMFQSRFTQTRR</sequence>
<feature type="binding site" evidence="1">
    <location>
        <position position="65"/>
    </location>
    <ligand>
        <name>Mg(2+)</name>
        <dbReference type="ChEBI" id="CHEBI:18420"/>
        <label>1</label>
    </ligand>
</feature>
<evidence type="ECO:0000313" key="2">
    <source>
        <dbReference type="EMBL" id="CUN03116.1"/>
    </source>
</evidence>
<feature type="binding site" evidence="1">
    <location>
        <position position="68"/>
    </location>
    <ligand>
        <name>Mg(2+)</name>
        <dbReference type="ChEBI" id="CHEBI:18420"/>
        <label>1</label>
    </ligand>
</feature>
<feature type="binding site" evidence="1">
    <location>
        <position position="67"/>
    </location>
    <ligand>
        <name>Mg(2+)</name>
        <dbReference type="ChEBI" id="CHEBI:18420"/>
        <label>1</label>
    </ligand>
</feature>
<dbReference type="AlphaFoldDB" id="A0A173TLJ5"/>
<dbReference type="GO" id="GO:0046872">
    <property type="term" value="F:metal ion binding"/>
    <property type="evidence" value="ECO:0007669"/>
    <property type="project" value="UniProtKB-KW"/>
</dbReference>
<dbReference type="Gene3D" id="1.10.4080.10">
    <property type="entry name" value="ADP-ribosylation/Crystallin J1"/>
    <property type="match status" value="1"/>
</dbReference>
<keyword evidence="2" id="KW-0378">Hydrolase</keyword>
<dbReference type="Proteomes" id="UP000095495">
    <property type="component" value="Unassembled WGS sequence"/>
</dbReference>
<keyword evidence="1" id="KW-0479">Metal-binding</keyword>
<organism evidence="2 3">
    <name type="scientific">Roseburia faecis</name>
    <dbReference type="NCBI Taxonomy" id="301302"/>
    <lineage>
        <taxon>Bacteria</taxon>
        <taxon>Bacillati</taxon>
        <taxon>Bacillota</taxon>
        <taxon>Clostridia</taxon>
        <taxon>Lachnospirales</taxon>
        <taxon>Lachnospiraceae</taxon>
        <taxon>Roseburia</taxon>
    </lineage>
</organism>
<reference evidence="2 3" key="1">
    <citation type="submission" date="2015-09" db="EMBL/GenBank/DDBJ databases">
        <authorList>
            <consortium name="Pathogen Informatics"/>
        </authorList>
    </citation>
    <scope>NUCLEOTIDE SEQUENCE [LARGE SCALE GENOMIC DNA]</scope>
    <source>
        <strain evidence="2 3">2789STDY5608863</strain>
    </source>
</reference>
<dbReference type="EMBL" id="CYXV01000009">
    <property type="protein sequence ID" value="CUN03116.1"/>
    <property type="molecule type" value="Genomic_DNA"/>
</dbReference>
<dbReference type="InterPro" id="IPR036705">
    <property type="entry name" value="Ribosyl_crysJ1_sf"/>
</dbReference>
<dbReference type="InterPro" id="IPR005502">
    <property type="entry name" value="Ribosyl_crysJ1"/>
</dbReference>
<evidence type="ECO:0000313" key="3">
    <source>
        <dbReference type="Proteomes" id="UP000095495"/>
    </source>
</evidence>
<proteinExistence type="predicted"/>